<dbReference type="RefSeq" id="WP_273940464.1">
    <property type="nucleotide sequence ID" value="NZ_CP097263.1"/>
</dbReference>
<dbReference type="EMBL" id="JBHLUD010000020">
    <property type="protein sequence ID" value="MFC0548946.1"/>
    <property type="molecule type" value="Genomic_DNA"/>
</dbReference>
<dbReference type="InterPro" id="IPR019587">
    <property type="entry name" value="Polyketide_cyclase/dehydratase"/>
</dbReference>
<dbReference type="InterPro" id="IPR023393">
    <property type="entry name" value="START-like_dom_sf"/>
</dbReference>
<keyword evidence="2" id="KW-1185">Reference proteome</keyword>
<evidence type="ECO:0000313" key="2">
    <source>
        <dbReference type="Proteomes" id="UP001589810"/>
    </source>
</evidence>
<organism evidence="1 2">
    <name type="scientific">Kutzneria chonburiensis</name>
    <dbReference type="NCBI Taxonomy" id="1483604"/>
    <lineage>
        <taxon>Bacteria</taxon>
        <taxon>Bacillati</taxon>
        <taxon>Actinomycetota</taxon>
        <taxon>Actinomycetes</taxon>
        <taxon>Pseudonocardiales</taxon>
        <taxon>Pseudonocardiaceae</taxon>
        <taxon>Kutzneria</taxon>
    </lineage>
</organism>
<comment type="caution">
    <text evidence="1">The sequence shown here is derived from an EMBL/GenBank/DDBJ whole genome shotgun (WGS) entry which is preliminary data.</text>
</comment>
<reference evidence="1 2" key="1">
    <citation type="submission" date="2024-09" db="EMBL/GenBank/DDBJ databases">
        <authorList>
            <person name="Sun Q."/>
            <person name="Mori K."/>
        </authorList>
    </citation>
    <scope>NUCLEOTIDE SEQUENCE [LARGE SCALE GENOMIC DNA]</scope>
    <source>
        <strain evidence="1 2">TBRC 1432</strain>
    </source>
</reference>
<protein>
    <submittedName>
        <fullName evidence="1">SRPBCC family protein</fullName>
    </submittedName>
</protein>
<accession>A0ABV6N8L2</accession>
<dbReference type="Pfam" id="PF10604">
    <property type="entry name" value="Polyketide_cyc2"/>
    <property type="match status" value="1"/>
</dbReference>
<name>A0ABV6N8L2_9PSEU</name>
<evidence type="ECO:0000313" key="1">
    <source>
        <dbReference type="EMBL" id="MFC0548946.1"/>
    </source>
</evidence>
<dbReference type="Proteomes" id="UP001589810">
    <property type="component" value="Unassembled WGS sequence"/>
</dbReference>
<sequence length="142" mass="15238">MELPFIDEHRVLVAAPPAAVWRALGQQFKGNRVTKAVAPVVGAEPRRAAGAALEAGSTVAGFTVAEVEPERLLRLAGRHRYSNYELTFVLTDEPGGTMLAARTHAAFPGPLGFVYRSLVIGTGGHRLVVRRMLAGIKRASRP</sequence>
<proteinExistence type="predicted"/>
<dbReference type="Gene3D" id="3.30.530.20">
    <property type="match status" value="1"/>
</dbReference>
<dbReference type="SUPFAM" id="SSF55961">
    <property type="entry name" value="Bet v1-like"/>
    <property type="match status" value="1"/>
</dbReference>
<gene>
    <name evidence="1" type="ORF">ACFFH7_46070</name>
</gene>